<protein>
    <submittedName>
        <fullName evidence="1">Uncharacterized protein</fullName>
    </submittedName>
</protein>
<sequence>MVLSFHRSGWCAGIAVDYDFHHFHSLSLRQTTRYGLVPPLAPQSPLCASAASLVVPVPAPVWFLLVPVSVLASALSNLWYFAAHPCFSWLPFGLLQLAIRPHGGCQNVSVDNLWDRETNLADVAFPLSNAWTDRISRFSWILTARFPSPLIVR</sequence>
<reference evidence="1 2" key="1">
    <citation type="journal article" date="2023" name="Life. Sci Alliance">
        <title>Evolutionary insights into 3D genome organization and epigenetic landscape of Vigna mungo.</title>
        <authorList>
            <person name="Junaid A."/>
            <person name="Singh B."/>
            <person name="Bhatia S."/>
        </authorList>
    </citation>
    <scope>NUCLEOTIDE SEQUENCE [LARGE SCALE GENOMIC DNA]</scope>
    <source>
        <strain evidence="1">Urdbean</strain>
    </source>
</reference>
<keyword evidence="2" id="KW-1185">Reference proteome</keyword>
<evidence type="ECO:0000313" key="1">
    <source>
        <dbReference type="EMBL" id="WVZ03273.1"/>
    </source>
</evidence>
<dbReference type="EMBL" id="CP144694">
    <property type="protein sequence ID" value="WVZ03273.1"/>
    <property type="molecule type" value="Genomic_DNA"/>
</dbReference>
<organism evidence="1 2">
    <name type="scientific">Vigna mungo</name>
    <name type="common">Black gram</name>
    <name type="synonym">Phaseolus mungo</name>
    <dbReference type="NCBI Taxonomy" id="3915"/>
    <lineage>
        <taxon>Eukaryota</taxon>
        <taxon>Viridiplantae</taxon>
        <taxon>Streptophyta</taxon>
        <taxon>Embryophyta</taxon>
        <taxon>Tracheophyta</taxon>
        <taxon>Spermatophyta</taxon>
        <taxon>Magnoliopsida</taxon>
        <taxon>eudicotyledons</taxon>
        <taxon>Gunneridae</taxon>
        <taxon>Pentapetalae</taxon>
        <taxon>rosids</taxon>
        <taxon>fabids</taxon>
        <taxon>Fabales</taxon>
        <taxon>Fabaceae</taxon>
        <taxon>Papilionoideae</taxon>
        <taxon>50 kb inversion clade</taxon>
        <taxon>NPAAA clade</taxon>
        <taxon>indigoferoid/millettioid clade</taxon>
        <taxon>Phaseoleae</taxon>
        <taxon>Vigna</taxon>
    </lineage>
</organism>
<accession>A0AAQ3RS74</accession>
<name>A0AAQ3RS74_VIGMU</name>
<dbReference type="Proteomes" id="UP001374535">
    <property type="component" value="Chromosome 7"/>
</dbReference>
<evidence type="ECO:0000313" key="2">
    <source>
        <dbReference type="Proteomes" id="UP001374535"/>
    </source>
</evidence>
<dbReference type="AlphaFoldDB" id="A0AAQ3RS74"/>
<gene>
    <name evidence="1" type="ORF">V8G54_024079</name>
</gene>
<proteinExistence type="predicted"/>